<comment type="similarity">
    <text evidence="2 5">Belongs to the acyl-CoA dehydrogenase family.</text>
</comment>
<dbReference type="Pfam" id="PF00441">
    <property type="entry name" value="Acyl-CoA_dh_1"/>
    <property type="match status" value="1"/>
</dbReference>
<dbReference type="Gene3D" id="1.20.140.10">
    <property type="entry name" value="Butyryl-CoA Dehydrogenase, subunit A, domain 3"/>
    <property type="match status" value="1"/>
</dbReference>
<dbReference type="InterPro" id="IPR009075">
    <property type="entry name" value="AcylCo_DH/oxidase_C"/>
</dbReference>
<dbReference type="Proteomes" id="UP001156706">
    <property type="component" value="Unassembled WGS sequence"/>
</dbReference>
<feature type="domain" description="Acyl-CoA oxidase/dehydrogenase middle" evidence="7">
    <location>
        <begin position="124"/>
        <end position="218"/>
    </location>
</feature>
<name>A0ABQ5YJL7_9NEIS</name>
<accession>A0ABQ5YJL7</accession>
<dbReference type="SUPFAM" id="SSF56645">
    <property type="entry name" value="Acyl-CoA dehydrogenase NM domain-like"/>
    <property type="match status" value="1"/>
</dbReference>
<dbReference type="Pfam" id="PF02770">
    <property type="entry name" value="Acyl-CoA_dh_M"/>
    <property type="match status" value="1"/>
</dbReference>
<dbReference type="Pfam" id="PF02771">
    <property type="entry name" value="Acyl-CoA_dh_N"/>
    <property type="match status" value="1"/>
</dbReference>
<dbReference type="Gene3D" id="1.10.540.10">
    <property type="entry name" value="Acyl-CoA dehydrogenase/oxidase, N-terminal domain"/>
    <property type="match status" value="1"/>
</dbReference>
<sequence>MLPRRHFEPEHDLFRDNFRRWLAEEVIPHQRGWETAGMVPRAIWRRAGELGFLATFVDEAYGGAGCRDYRYDQIVAEELGYANEWGLAMGLHSSLVAPYIDEFGTETQKQRYLPGVVSGECVLAVAMTEPNTGSDLAGIQTQAVEHADHWLLNGSKTFISNGVHSDLVIVAARTHPTEKRGLSLFLVEKGWAGFEVGRKLDKIGQHSQDTAELFFRDVKVPKDGLLGEAHQGFKLLMRMLAPERLTCAIGAHAAAQAALNLALDYVKERRAFGQRLIDFQNTRFELAAMKTELDVGQVYLDRLVTEYNLGALDAVDAAEAKLWTSELLGRVADRSLQLFGGYGYMAEYPIGRLWASARVARIYAGSSEIMKEIIAKAM</sequence>
<feature type="domain" description="Acyl-CoA dehydrogenase/oxidase C-terminal" evidence="6">
    <location>
        <begin position="231"/>
        <end position="378"/>
    </location>
</feature>
<keyword evidence="10" id="KW-1185">Reference proteome</keyword>
<reference evidence="10" key="1">
    <citation type="journal article" date="2019" name="Int. J. Syst. Evol. Microbiol.">
        <title>The Global Catalogue of Microorganisms (GCM) 10K type strain sequencing project: providing services to taxonomists for standard genome sequencing and annotation.</title>
        <authorList>
            <consortium name="The Broad Institute Genomics Platform"/>
            <consortium name="The Broad Institute Genome Sequencing Center for Infectious Disease"/>
            <person name="Wu L."/>
            <person name="Ma J."/>
        </authorList>
    </citation>
    <scope>NUCLEOTIDE SEQUENCE [LARGE SCALE GENOMIC DNA]</scope>
    <source>
        <strain evidence="10">NBRC 110044</strain>
    </source>
</reference>
<evidence type="ECO:0000259" key="7">
    <source>
        <dbReference type="Pfam" id="PF02770"/>
    </source>
</evidence>
<evidence type="ECO:0000256" key="2">
    <source>
        <dbReference type="ARBA" id="ARBA00009347"/>
    </source>
</evidence>
<evidence type="ECO:0000256" key="5">
    <source>
        <dbReference type="RuleBase" id="RU362125"/>
    </source>
</evidence>
<dbReference type="PANTHER" id="PTHR43884:SF12">
    <property type="entry name" value="ISOVALERYL-COA DEHYDROGENASE, MITOCHONDRIAL-RELATED"/>
    <property type="match status" value="1"/>
</dbReference>
<dbReference type="SUPFAM" id="SSF47203">
    <property type="entry name" value="Acyl-CoA dehydrogenase C-terminal domain-like"/>
    <property type="match status" value="1"/>
</dbReference>
<dbReference type="RefSeq" id="WP_284198263.1">
    <property type="nucleotide sequence ID" value="NZ_BSOG01000007.1"/>
</dbReference>
<evidence type="ECO:0000313" key="9">
    <source>
        <dbReference type="EMBL" id="GLR15195.1"/>
    </source>
</evidence>
<evidence type="ECO:0000256" key="3">
    <source>
        <dbReference type="ARBA" id="ARBA00022630"/>
    </source>
</evidence>
<comment type="caution">
    <text evidence="9">The sequence shown here is derived from an EMBL/GenBank/DDBJ whole genome shotgun (WGS) entry which is preliminary data.</text>
</comment>
<evidence type="ECO:0000313" key="10">
    <source>
        <dbReference type="Proteomes" id="UP001156706"/>
    </source>
</evidence>
<dbReference type="InterPro" id="IPR046373">
    <property type="entry name" value="Acyl-CoA_Oxase/DH_mid-dom_sf"/>
</dbReference>
<keyword evidence="5" id="KW-0560">Oxidoreductase</keyword>
<organism evidence="9 10">
    <name type="scientific">Chitinimonas prasina</name>
    <dbReference type="NCBI Taxonomy" id="1434937"/>
    <lineage>
        <taxon>Bacteria</taxon>
        <taxon>Pseudomonadati</taxon>
        <taxon>Pseudomonadota</taxon>
        <taxon>Betaproteobacteria</taxon>
        <taxon>Neisseriales</taxon>
        <taxon>Chitinibacteraceae</taxon>
        <taxon>Chitinimonas</taxon>
    </lineage>
</organism>
<feature type="domain" description="Acyl-CoA dehydrogenase/oxidase N-terminal" evidence="8">
    <location>
        <begin position="9"/>
        <end position="120"/>
    </location>
</feature>
<proteinExistence type="inferred from homology"/>
<dbReference type="PANTHER" id="PTHR43884">
    <property type="entry name" value="ACYL-COA DEHYDROGENASE"/>
    <property type="match status" value="1"/>
</dbReference>
<dbReference type="InterPro" id="IPR009100">
    <property type="entry name" value="AcylCoA_DH/oxidase_NM_dom_sf"/>
</dbReference>
<dbReference type="InterPro" id="IPR037069">
    <property type="entry name" value="AcylCoA_DH/ox_N_sf"/>
</dbReference>
<dbReference type="InterPro" id="IPR036250">
    <property type="entry name" value="AcylCo_DH-like_C"/>
</dbReference>
<dbReference type="EMBL" id="BSOG01000007">
    <property type="protein sequence ID" value="GLR15195.1"/>
    <property type="molecule type" value="Genomic_DNA"/>
</dbReference>
<comment type="cofactor">
    <cofactor evidence="1 5">
        <name>FAD</name>
        <dbReference type="ChEBI" id="CHEBI:57692"/>
    </cofactor>
</comment>
<keyword evidence="4 5" id="KW-0274">FAD</keyword>
<dbReference type="Gene3D" id="2.40.110.10">
    <property type="entry name" value="Butyryl-CoA Dehydrogenase, subunit A, domain 2"/>
    <property type="match status" value="1"/>
</dbReference>
<dbReference type="InterPro" id="IPR013786">
    <property type="entry name" value="AcylCoA_DH/ox_N"/>
</dbReference>
<gene>
    <name evidence="9" type="ORF">GCM10007907_39850</name>
</gene>
<keyword evidence="3 5" id="KW-0285">Flavoprotein</keyword>
<evidence type="ECO:0000256" key="1">
    <source>
        <dbReference type="ARBA" id="ARBA00001974"/>
    </source>
</evidence>
<evidence type="ECO:0000259" key="8">
    <source>
        <dbReference type="Pfam" id="PF02771"/>
    </source>
</evidence>
<dbReference type="InterPro" id="IPR006091">
    <property type="entry name" value="Acyl-CoA_Oxase/DH_mid-dom"/>
</dbReference>
<evidence type="ECO:0000259" key="6">
    <source>
        <dbReference type="Pfam" id="PF00441"/>
    </source>
</evidence>
<protein>
    <submittedName>
        <fullName evidence="9">Acyl-CoA dehydrogenase</fullName>
    </submittedName>
</protein>
<evidence type="ECO:0000256" key="4">
    <source>
        <dbReference type="ARBA" id="ARBA00022827"/>
    </source>
</evidence>